<organism evidence="2">
    <name type="scientific">bioreactor metagenome</name>
    <dbReference type="NCBI Taxonomy" id="1076179"/>
    <lineage>
        <taxon>unclassified sequences</taxon>
        <taxon>metagenomes</taxon>
        <taxon>ecological metagenomes</taxon>
    </lineage>
</organism>
<protein>
    <submittedName>
        <fullName evidence="2">Uncharacterized protein</fullName>
    </submittedName>
</protein>
<accession>A0A645IXB1</accession>
<evidence type="ECO:0000256" key="1">
    <source>
        <dbReference type="SAM" id="MobiDB-lite"/>
    </source>
</evidence>
<reference evidence="2" key="1">
    <citation type="submission" date="2019-08" db="EMBL/GenBank/DDBJ databases">
        <authorList>
            <person name="Kucharzyk K."/>
            <person name="Murdoch R.W."/>
            <person name="Higgins S."/>
            <person name="Loffler F."/>
        </authorList>
    </citation>
    <scope>NUCLEOTIDE SEQUENCE</scope>
</reference>
<sequence length="74" mass="7990">MIRDPLLARLGLVRMGHEQGPDGFTPSQSQQHVLFTPPGNHRRGARASRTLGREDLGDHATLADRGARTAGHGL</sequence>
<feature type="region of interest" description="Disordered" evidence="1">
    <location>
        <begin position="19"/>
        <end position="74"/>
    </location>
</feature>
<dbReference type="EMBL" id="VSSQ01117344">
    <property type="protein sequence ID" value="MPN51833.1"/>
    <property type="molecule type" value="Genomic_DNA"/>
</dbReference>
<proteinExistence type="predicted"/>
<dbReference type="AlphaFoldDB" id="A0A645IXB1"/>
<comment type="caution">
    <text evidence="2">The sequence shown here is derived from an EMBL/GenBank/DDBJ whole genome shotgun (WGS) entry which is preliminary data.</text>
</comment>
<gene>
    <name evidence="2" type="ORF">SDC9_199483</name>
</gene>
<feature type="compositionally biased region" description="Basic and acidic residues" evidence="1">
    <location>
        <begin position="51"/>
        <end position="67"/>
    </location>
</feature>
<name>A0A645IXB1_9ZZZZ</name>
<evidence type="ECO:0000313" key="2">
    <source>
        <dbReference type="EMBL" id="MPN51833.1"/>
    </source>
</evidence>